<comment type="subcellular location">
    <subcellularLocation>
        <location evidence="1">Cell membrane</location>
        <topology evidence="1">Multi-pass membrane protein</topology>
    </subcellularLocation>
</comment>
<dbReference type="Pfam" id="PF10035">
    <property type="entry name" value="DUF2179"/>
    <property type="match status" value="1"/>
</dbReference>
<dbReference type="EMBL" id="CP002461">
    <property type="protein sequence ID" value="AEN99199.1"/>
    <property type="molecule type" value="Genomic_DNA"/>
</dbReference>
<keyword evidence="3 6" id="KW-0812">Transmembrane</keyword>
<dbReference type="eggNOG" id="COG1284">
    <property type="taxonomic scope" value="Bacteria"/>
</dbReference>
<dbReference type="Gene3D" id="3.30.70.120">
    <property type="match status" value="1"/>
</dbReference>
<evidence type="ECO:0000313" key="8">
    <source>
        <dbReference type="EMBL" id="AEN99199.1"/>
    </source>
</evidence>
<evidence type="ECO:0000256" key="2">
    <source>
        <dbReference type="ARBA" id="ARBA00022475"/>
    </source>
</evidence>
<evidence type="ECO:0000256" key="1">
    <source>
        <dbReference type="ARBA" id="ARBA00004651"/>
    </source>
</evidence>
<dbReference type="InterPro" id="IPR003740">
    <property type="entry name" value="YitT"/>
</dbReference>
<protein>
    <recommendedName>
        <fullName evidence="7">DUF2179 domain-containing protein</fullName>
    </recommendedName>
</protein>
<accession>G2KU90</accession>
<dbReference type="PANTHER" id="PTHR33545">
    <property type="entry name" value="UPF0750 MEMBRANE PROTEIN YITT-RELATED"/>
    <property type="match status" value="1"/>
</dbReference>
<dbReference type="Proteomes" id="UP000001285">
    <property type="component" value="Chromosome"/>
</dbReference>
<dbReference type="InterPro" id="IPR051461">
    <property type="entry name" value="UPF0750_membrane"/>
</dbReference>
<feature type="transmembrane region" description="Helical" evidence="6">
    <location>
        <begin position="115"/>
        <end position="134"/>
    </location>
</feature>
<feature type="transmembrane region" description="Helical" evidence="6">
    <location>
        <begin position="88"/>
        <end position="108"/>
    </location>
</feature>
<dbReference type="InterPro" id="IPR015867">
    <property type="entry name" value="N-reg_PII/ATP_PRibTrfase_C"/>
</dbReference>
<sequence length="318" mass="35511">MTFYFFKIENVILWNDNNQIDLEGIYMGDVHKVIRRHQILTKISTAFIYAVLVSIAMNFFWTPGHIYSSGVTGFAQLLTTLTHRYTSFTLSTAAGLLVLNIPLLFLAWKSIGHQFAIFTFLSVFLASTMIKVLHPMTLTTDPLICALFGGAVNGFGTGLALKNQISTGGLDILGIVIQRKTGKSIGTINIAFNAFIILSAGFMYGWPYAFYSAIGLLVNAKVMDMTYTRQQRMEVMIITSMPKTVIDSVQNHMRRGITIVHHAEGAYNHQPKTVLFTVISRYEKNELDEALKESDPNAFAVAVDVDAVFGHFYENKPK</sequence>
<organism evidence="8 9">
    <name type="scientific">Fructilactobacillus sanfranciscensis (strain TMW 1.1304)</name>
    <name type="common">Lactobacillus sanfranciscensis</name>
    <dbReference type="NCBI Taxonomy" id="714313"/>
    <lineage>
        <taxon>Bacteria</taxon>
        <taxon>Bacillati</taxon>
        <taxon>Bacillota</taxon>
        <taxon>Bacilli</taxon>
        <taxon>Lactobacillales</taxon>
        <taxon>Lactobacillaceae</taxon>
        <taxon>Fructilactobacillus</taxon>
    </lineage>
</organism>
<dbReference type="KEGG" id="lsn:LSA_07860"/>
<dbReference type="HOGENOM" id="CLU_063199_1_0_9"/>
<gene>
    <name evidence="8" type="ordered locus">LSA_07860</name>
</gene>
<keyword evidence="5 6" id="KW-0472">Membrane</keyword>
<evidence type="ECO:0000256" key="5">
    <source>
        <dbReference type="ARBA" id="ARBA00023136"/>
    </source>
</evidence>
<keyword evidence="4 6" id="KW-1133">Transmembrane helix</keyword>
<feature type="transmembrane region" description="Helical" evidence="6">
    <location>
        <begin position="39"/>
        <end position="61"/>
    </location>
</feature>
<reference evidence="8 9" key="1">
    <citation type="journal article" date="2011" name="Microb. Cell Fact.">
        <title>Genomic analysis reveals Lactobacillus sanfranciscensis as stable element in traditional sourdoughs.</title>
        <authorList>
            <person name="Vogel R.F."/>
            <person name="Pavlovic M."/>
            <person name="Ehrmann M.A."/>
            <person name="Wiezer A."/>
            <person name="Liesegang H."/>
            <person name="Offschanka S."/>
            <person name="Voget S."/>
            <person name="Angelov A."/>
            <person name="Bocker G."/>
            <person name="Liebl W."/>
        </authorList>
    </citation>
    <scope>NUCLEOTIDE SEQUENCE [LARGE SCALE GENOMIC DNA]</scope>
    <source>
        <strain evidence="8 9">TMW 1.1304</strain>
    </source>
</reference>
<evidence type="ECO:0000313" key="9">
    <source>
        <dbReference type="Proteomes" id="UP000001285"/>
    </source>
</evidence>
<dbReference type="PANTHER" id="PTHR33545:SF5">
    <property type="entry name" value="UPF0750 MEMBRANE PROTEIN YITT"/>
    <property type="match status" value="1"/>
</dbReference>
<proteinExistence type="predicted"/>
<evidence type="ECO:0000256" key="4">
    <source>
        <dbReference type="ARBA" id="ARBA00022989"/>
    </source>
</evidence>
<dbReference type="AlphaFoldDB" id="G2KU90"/>
<keyword evidence="2" id="KW-1003">Cell membrane</keyword>
<evidence type="ECO:0000256" key="3">
    <source>
        <dbReference type="ARBA" id="ARBA00022692"/>
    </source>
</evidence>
<evidence type="ECO:0000259" key="7">
    <source>
        <dbReference type="Pfam" id="PF10035"/>
    </source>
</evidence>
<dbReference type="InterPro" id="IPR019264">
    <property type="entry name" value="DUF2179"/>
</dbReference>
<feature type="domain" description="DUF2179" evidence="7">
    <location>
        <begin position="255"/>
        <end position="310"/>
    </location>
</feature>
<dbReference type="PIRSF" id="PIRSF006483">
    <property type="entry name" value="Membrane_protein_YitT"/>
    <property type="match status" value="1"/>
</dbReference>
<name>G2KU90_FRUST</name>
<dbReference type="CDD" id="cd16380">
    <property type="entry name" value="YitT_C"/>
    <property type="match status" value="1"/>
</dbReference>
<dbReference type="STRING" id="714313.LSA_07860"/>
<keyword evidence="9" id="KW-1185">Reference proteome</keyword>
<dbReference type="GO" id="GO:0005886">
    <property type="term" value="C:plasma membrane"/>
    <property type="evidence" value="ECO:0007669"/>
    <property type="project" value="UniProtKB-SubCell"/>
</dbReference>
<dbReference type="Pfam" id="PF02588">
    <property type="entry name" value="YitT_membrane"/>
    <property type="match status" value="1"/>
</dbReference>
<evidence type="ECO:0000256" key="6">
    <source>
        <dbReference type="SAM" id="Phobius"/>
    </source>
</evidence>